<dbReference type="EMBL" id="JACEIP010000003">
    <property type="protein sequence ID" value="MBA4541843.1"/>
    <property type="molecule type" value="Genomic_DNA"/>
</dbReference>
<evidence type="ECO:0000313" key="2">
    <source>
        <dbReference type="EMBL" id="MBA4541843.1"/>
    </source>
</evidence>
<evidence type="ECO:0000256" key="1">
    <source>
        <dbReference type="SAM" id="Phobius"/>
    </source>
</evidence>
<evidence type="ECO:0000313" key="3">
    <source>
        <dbReference type="Proteomes" id="UP000530514"/>
    </source>
</evidence>
<organism evidence="2 3">
    <name type="scientific">Thermoactinomyces daqus</name>
    <dbReference type="NCBI Taxonomy" id="1329516"/>
    <lineage>
        <taxon>Bacteria</taxon>
        <taxon>Bacillati</taxon>
        <taxon>Bacillota</taxon>
        <taxon>Bacilli</taxon>
        <taxon>Bacillales</taxon>
        <taxon>Thermoactinomycetaceae</taxon>
        <taxon>Thermoactinomyces</taxon>
    </lineage>
</organism>
<keyword evidence="1" id="KW-0812">Transmembrane</keyword>
<protein>
    <submittedName>
        <fullName evidence="2">AtpZ/AtpI family protein</fullName>
    </submittedName>
</protein>
<dbReference type="InterPro" id="IPR032820">
    <property type="entry name" value="ATPase_put"/>
</dbReference>
<keyword evidence="1" id="KW-1133">Transmembrane helix</keyword>
<dbReference type="RefSeq" id="WP_033100404.1">
    <property type="nucleotide sequence ID" value="NZ_JACEIP010000003.1"/>
</dbReference>
<gene>
    <name evidence="2" type="ORF">H1164_02855</name>
</gene>
<name>A0A7W2AHH4_9BACL</name>
<proteinExistence type="predicted"/>
<comment type="caution">
    <text evidence="2">The sequence shown here is derived from an EMBL/GenBank/DDBJ whole genome shotgun (WGS) entry which is preliminary data.</text>
</comment>
<dbReference type="OrthoDB" id="282803at2"/>
<dbReference type="Proteomes" id="UP000530514">
    <property type="component" value="Unassembled WGS sequence"/>
</dbReference>
<keyword evidence="1" id="KW-0472">Membrane</keyword>
<dbReference type="Pfam" id="PF09527">
    <property type="entry name" value="ATPase_gene1"/>
    <property type="match status" value="1"/>
</dbReference>
<feature type="transmembrane region" description="Helical" evidence="1">
    <location>
        <begin position="69"/>
        <end position="90"/>
    </location>
</feature>
<dbReference type="AlphaFoldDB" id="A0A7W2AHH4"/>
<keyword evidence="3" id="KW-1185">Reference proteome</keyword>
<feature type="transmembrane region" description="Helical" evidence="1">
    <location>
        <begin position="35"/>
        <end position="57"/>
    </location>
</feature>
<accession>A0A7W2AHH4</accession>
<reference evidence="2 3" key="1">
    <citation type="submission" date="2020-07" db="EMBL/GenBank/DDBJ databases">
        <authorList>
            <person name="Feng H."/>
        </authorList>
    </citation>
    <scope>NUCLEOTIDE SEQUENCE [LARGE SCALE GENOMIC DNA]</scope>
    <source>
        <strain evidence="3">s-11</strain>
    </source>
</reference>
<sequence length="96" mass="10318">MPIMIKILFRGGLLSLNVKGPTGDLMNNTGNPWRIVGMIGSAGMEIIFLTIGGAWLGNKLDAVWGTKPFMLLAGVLLGLVFGFISSFFTIKAMTKE</sequence>